<accession>A0A8T1BQA3</accession>
<comment type="caution">
    <text evidence="5">The sequence shown here is derived from an EMBL/GenBank/DDBJ whole genome shotgun (WGS) entry which is preliminary data.</text>
</comment>
<dbReference type="Pfam" id="PF13359">
    <property type="entry name" value="DDE_Tnp_4"/>
    <property type="match status" value="1"/>
</dbReference>
<dbReference type="EMBL" id="RCMK01000903">
    <property type="protein sequence ID" value="KAG2908258.1"/>
    <property type="molecule type" value="Genomic_DNA"/>
</dbReference>
<dbReference type="GO" id="GO:0046872">
    <property type="term" value="F:metal ion binding"/>
    <property type="evidence" value="ECO:0007669"/>
    <property type="project" value="UniProtKB-KW"/>
</dbReference>
<reference evidence="5" key="1">
    <citation type="submission" date="2018-10" db="EMBL/GenBank/DDBJ databases">
        <title>Effector identification in a new, highly contiguous assembly of the strawberry crown rot pathogen Phytophthora cactorum.</title>
        <authorList>
            <person name="Armitage A.D."/>
            <person name="Nellist C.F."/>
            <person name="Bates H."/>
            <person name="Vickerstaff R.J."/>
            <person name="Harrison R.J."/>
        </authorList>
    </citation>
    <scope>NUCLEOTIDE SEQUENCE</scope>
    <source>
        <strain evidence="5">4040</strain>
    </source>
</reference>
<protein>
    <recommendedName>
        <fullName evidence="4">DDE Tnp4 domain-containing protein</fullName>
    </recommendedName>
</protein>
<sequence>MPEKICPIMADLFIPDDTIYYATNCPTIPSRQSPSSQRTPPRSLPRATSSAVATDTSWRATSRSQRPSRTRSSRTRALQVEHPTFIKTFTRFIEVVAPKLHEEWVASQLDDSSMRALVMSGYTFQNFNCALYATDVAFQQGIAPSGSKAEYLSTRERGNTADITVFRNNEAFHQSARRKADGDHRLADNGPLATDYPEEWTVLADKGYQGLGDHDRCIHSKKGNQLTPEDRRENELISSDRVIVENLLGRCAVYGAFVRSNSAGVNRFMTISSKYT</sequence>
<dbReference type="VEuPathDB" id="FungiDB:PC110_g15677"/>
<evidence type="ECO:0000313" key="6">
    <source>
        <dbReference type="Proteomes" id="UP000736787"/>
    </source>
</evidence>
<comment type="cofactor">
    <cofactor evidence="1">
        <name>a divalent metal cation</name>
        <dbReference type="ChEBI" id="CHEBI:60240"/>
    </cofactor>
</comment>
<evidence type="ECO:0000313" key="5">
    <source>
        <dbReference type="EMBL" id="KAG2908258.1"/>
    </source>
</evidence>
<feature type="region of interest" description="Disordered" evidence="3">
    <location>
        <begin position="25"/>
        <end position="77"/>
    </location>
</feature>
<evidence type="ECO:0000256" key="2">
    <source>
        <dbReference type="ARBA" id="ARBA00022723"/>
    </source>
</evidence>
<keyword evidence="2" id="KW-0479">Metal-binding</keyword>
<feature type="compositionally biased region" description="Polar residues" evidence="3">
    <location>
        <begin position="47"/>
        <end position="58"/>
    </location>
</feature>
<organism evidence="5 6">
    <name type="scientific">Phytophthora cactorum</name>
    <dbReference type="NCBI Taxonomy" id="29920"/>
    <lineage>
        <taxon>Eukaryota</taxon>
        <taxon>Sar</taxon>
        <taxon>Stramenopiles</taxon>
        <taxon>Oomycota</taxon>
        <taxon>Peronosporomycetes</taxon>
        <taxon>Peronosporales</taxon>
        <taxon>Peronosporaceae</taxon>
        <taxon>Phytophthora</taxon>
    </lineage>
</organism>
<proteinExistence type="predicted"/>
<dbReference type="InterPro" id="IPR027806">
    <property type="entry name" value="HARBI1_dom"/>
</dbReference>
<dbReference type="AlphaFoldDB" id="A0A8T1BQA3"/>
<dbReference type="Proteomes" id="UP000736787">
    <property type="component" value="Unassembled WGS sequence"/>
</dbReference>
<feature type="domain" description="DDE Tnp4" evidence="4">
    <location>
        <begin position="136"/>
        <end position="251"/>
    </location>
</feature>
<evidence type="ECO:0000256" key="3">
    <source>
        <dbReference type="SAM" id="MobiDB-lite"/>
    </source>
</evidence>
<gene>
    <name evidence="5" type="ORF">PC117_g19999</name>
</gene>
<evidence type="ECO:0000259" key="4">
    <source>
        <dbReference type="Pfam" id="PF13359"/>
    </source>
</evidence>
<name>A0A8T1BQA3_9STRA</name>
<evidence type="ECO:0000256" key="1">
    <source>
        <dbReference type="ARBA" id="ARBA00001968"/>
    </source>
</evidence>
<feature type="compositionally biased region" description="Low complexity" evidence="3">
    <location>
        <begin position="29"/>
        <end position="46"/>
    </location>
</feature>